<dbReference type="Pfam" id="PF01584">
    <property type="entry name" value="CheW"/>
    <property type="match status" value="1"/>
</dbReference>
<protein>
    <recommendedName>
        <fullName evidence="2">Chemotaxis protein CheW</fullName>
    </recommendedName>
</protein>
<evidence type="ECO:0000259" key="4">
    <source>
        <dbReference type="PROSITE" id="PS50851"/>
    </source>
</evidence>
<accession>A0ABU9BDW4</accession>
<dbReference type="InterPro" id="IPR002545">
    <property type="entry name" value="CheW-lke_dom"/>
</dbReference>
<name>A0ABU9BDW4_9BURK</name>
<feature type="domain" description="CheW-like" evidence="4">
    <location>
        <begin position="25"/>
        <end position="169"/>
    </location>
</feature>
<dbReference type="Gene3D" id="2.30.30.40">
    <property type="entry name" value="SH3 Domains"/>
    <property type="match status" value="1"/>
</dbReference>
<evidence type="ECO:0000256" key="3">
    <source>
        <dbReference type="ARBA" id="ARBA00022490"/>
    </source>
</evidence>
<dbReference type="SMART" id="SM00260">
    <property type="entry name" value="CheW"/>
    <property type="match status" value="1"/>
</dbReference>
<keyword evidence="3" id="KW-0963">Cytoplasm</keyword>
<dbReference type="CDD" id="cd00732">
    <property type="entry name" value="CheW"/>
    <property type="match status" value="1"/>
</dbReference>
<proteinExistence type="predicted"/>
<evidence type="ECO:0000313" key="5">
    <source>
        <dbReference type="EMBL" id="MEK8027738.1"/>
    </source>
</evidence>
<dbReference type="RefSeq" id="WP_341375519.1">
    <property type="nucleotide sequence ID" value="NZ_JBBUTF010000016.1"/>
</dbReference>
<comment type="caution">
    <text evidence="5">The sequence shown here is derived from an EMBL/GenBank/DDBJ whole genome shotgun (WGS) entry which is preliminary data.</text>
</comment>
<keyword evidence="6" id="KW-1185">Reference proteome</keyword>
<dbReference type="PANTHER" id="PTHR22617:SF45">
    <property type="entry name" value="CHEMOTAXIS PROTEIN CHEW"/>
    <property type="match status" value="1"/>
</dbReference>
<dbReference type="InterPro" id="IPR036061">
    <property type="entry name" value="CheW-like_dom_sf"/>
</dbReference>
<organism evidence="5 6">
    <name type="scientific">Pseudaquabacterium rugosum</name>
    <dbReference type="NCBI Taxonomy" id="2984194"/>
    <lineage>
        <taxon>Bacteria</taxon>
        <taxon>Pseudomonadati</taxon>
        <taxon>Pseudomonadota</taxon>
        <taxon>Betaproteobacteria</taxon>
        <taxon>Burkholderiales</taxon>
        <taxon>Sphaerotilaceae</taxon>
        <taxon>Pseudaquabacterium</taxon>
    </lineage>
</organism>
<dbReference type="Proteomes" id="UP001368500">
    <property type="component" value="Unassembled WGS sequence"/>
</dbReference>
<evidence type="ECO:0000256" key="2">
    <source>
        <dbReference type="ARBA" id="ARBA00021483"/>
    </source>
</evidence>
<sequence length="176" mass="18960">MSAHSALESQAVSQAAAAGVVTGTPREVLSFKLGAEEYGIDILKVQEIRGYEQPTRIANAPSFMKGVVNLRGVIVPIVDMRMRFALDEIKYDAFTVVIILNIGHRTVGIVVDSVSDVLDLRTDQIKPAPEFNGTIDSAYITGLGTVSSGDTERMLILLDIEGMMASAEMGLMDTLQ</sequence>
<dbReference type="PROSITE" id="PS50851">
    <property type="entry name" value="CHEW"/>
    <property type="match status" value="1"/>
</dbReference>
<comment type="subcellular location">
    <subcellularLocation>
        <location evidence="1">Cytoplasm</location>
    </subcellularLocation>
</comment>
<dbReference type="Gene3D" id="2.40.50.180">
    <property type="entry name" value="CheA-289, Domain 4"/>
    <property type="match status" value="1"/>
</dbReference>
<evidence type="ECO:0000256" key="1">
    <source>
        <dbReference type="ARBA" id="ARBA00004496"/>
    </source>
</evidence>
<evidence type="ECO:0000313" key="6">
    <source>
        <dbReference type="Proteomes" id="UP001368500"/>
    </source>
</evidence>
<dbReference type="InterPro" id="IPR039315">
    <property type="entry name" value="CheW"/>
</dbReference>
<dbReference type="PANTHER" id="PTHR22617">
    <property type="entry name" value="CHEMOTAXIS SENSOR HISTIDINE KINASE-RELATED"/>
    <property type="match status" value="1"/>
</dbReference>
<dbReference type="EMBL" id="JBBUTF010000016">
    <property type="protein sequence ID" value="MEK8027738.1"/>
    <property type="molecule type" value="Genomic_DNA"/>
</dbReference>
<reference evidence="5 6" key="1">
    <citation type="submission" date="2024-04" db="EMBL/GenBank/DDBJ databases">
        <title>Novel species of the genus Ideonella isolated from streams.</title>
        <authorList>
            <person name="Lu H."/>
        </authorList>
    </citation>
    <scope>NUCLEOTIDE SEQUENCE [LARGE SCALE GENOMIC DNA]</scope>
    <source>
        <strain evidence="5 6">BYS139W</strain>
    </source>
</reference>
<dbReference type="SUPFAM" id="SSF50341">
    <property type="entry name" value="CheW-like"/>
    <property type="match status" value="1"/>
</dbReference>
<gene>
    <name evidence="5" type="ORF">AACH11_17370</name>
</gene>